<accession>A0A084VM08</accession>
<evidence type="ECO:0000313" key="2">
    <source>
        <dbReference type="EMBL" id="KFB39002.1"/>
    </source>
</evidence>
<gene>
    <name evidence="2" type="ORF">ZHAS_00006709</name>
</gene>
<dbReference type="EMBL" id="ATLV01014575">
    <property type="status" value="NOT_ANNOTATED_CDS"/>
    <property type="molecule type" value="Genomic_DNA"/>
</dbReference>
<name>A0A084VM08_ANOSI</name>
<proteinExistence type="predicted"/>
<feature type="region of interest" description="Disordered" evidence="1">
    <location>
        <begin position="1"/>
        <end position="28"/>
    </location>
</feature>
<feature type="compositionally biased region" description="Basic and acidic residues" evidence="1">
    <location>
        <begin position="1"/>
        <end position="18"/>
    </location>
</feature>
<evidence type="ECO:0000313" key="4">
    <source>
        <dbReference type="Proteomes" id="UP000030765"/>
    </source>
</evidence>
<dbReference type="Proteomes" id="UP000030765">
    <property type="component" value="Unassembled WGS sequence"/>
</dbReference>
<dbReference type="EnsemblMetazoa" id="ASIC006709-RA">
    <property type="protein sequence ID" value="ASIC006709-PA"/>
    <property type="gene ID" value="ASIC006709"/>
</dbReference>
<dbReference type="AlphaFoldDB" id="A0A084VM08"/>
<evidence type="ECO:0000313" key="3">
    <source>
        <dbReference type="EnsemblMetazoa" id="ASIC006709-PA"/>
    </source>
</evidence>
<reference evidence="2 4" key="1">
    <citation type="journal article" date="2014" name="BMC Genomics">
        <title>Genome sequence of Anopheles sinensis provides insight into genetics basis of mosquito competence for malaria parasites.</title>
        <authorList>
            <person name="Zhou D."/>
            <person name="Zhang D."/>
            <person name="Ding G."/>
            <person name="Shi L."/>
            <person name="Hou Q."/>
            <person name="Ye Y."/>
            <person name="Xu Y."/>
            <person name="Zhou H."/>
            <person name="Xiong C."/>
            <person name="Li S."/>
            <person name="Yu J."/>
            <person name="Hong S."/>
            <person name="Yu X."/>
            <person name="Zou P."/>
            <person name="Chen C."/>
            <person name="Chang X."/>
            <person name="Wang W."/>
            <person name="Lv Y."/>
            <person name="Sun Y."/>
            <person name="Ma L."/>
            <person name="Shen B."/>
            <person name="Zhu C."/>
        </authorList>
    </citation>
    <scope>NUCLEOTIDE SEQUENCE [LARGE SCALE GENOMIC DNA]</scope>
</reference>
<reference evidence="3" key="2">
    <citation type="submission" date="2020-05" db="UniProtKB">
        <authorList>
            <consortium name="EnsemblMetazoa"/>
        </authorList>
    </citation>
    <scope>IDENTIFICATION</scope>
</reference>
<keyword evidence="4" id="KW-1185">Reference proteome</keyword>
<sequence>MDYQRDHQPRKEHEERIRSAGVPQGKLSKPIVTFPAARKEMNRMERKCPMVDGLFSNHCERKPKPNARVNPDASAMAFGIDKSFPKPD</sequence>
<organism evidence="2">
    <name type="scientific">Anopheles sinensis</name>
    <name type="common">Mosquito</name>
    <dbReference type="NCBI Taxonomy" id="74873"/>
    <lineage>
        <taxon>Eukaryota</taxon>
        <taxon>Metazoa</taxon>
        <taxon>Ecdysozoa</taxon>
        <taxon>Arthropoda</taxon>
        <taxon>Hexapoda</taxon>
        <taxon>Insecta</taxon>
        <taxon>Pterygota</taxon>
        <taxon>Neoptera</taxon>
        <taxon>Endopterygota</taxon>
        <taxon>Diptera</taxon>
        <taxon>Nematocera</taxon>
        <taxon>Culicoidea</taxon>
        <taxon>Culicidae</taxon>
        <taxon>Anophelinae</taxon>
        <taxon>Anopheles</taxon>
    </lineage>
</organism>
<dbReference type="EMBL" id="KE524975">
    <property type="protein sequence ID" value="KFB39002.1"/>
    <property type="molecule type" value="Genomic_DNA"/>
</dbReference>
<evidence type="ECO:0000256" key="1">
    <source>
        <dbReference type="SAM" id="MobiDB-lite"/>
    </source>
</evidence>
<protein>
    <submittedName>
        <fullName evidence="2 3">Putative synaptojanin</fullName>
    </submittedName>
</protein>
<dbReference type="VEuPathDB" id="VectorBase:ASIC006709"/>